<gene>
    <name evidence="2" type="ORF">BI350_07320</name>
</gene>
<organism evidence="2 3">
    <name type="scientific">Sporosarcina ureilytica</name>
    <dbReference type="NCBI Taxonomy" id="298596"/>
    <lineage>
        <taxon>Bacteria</taxon>
        <taxon>Bacillati</taxon>
        <taxon>Bacillota</taxon>
        <taxon>Bacilli</taxon>
        <taxon>Bacillales</taxon>
        <taxon>Caryophanaceae</taxon>
        <taxon>Sporosarcina</taxon>
    </lineage>
</organism>
<keyword evidence="3" id="KW-1185">Reference proteome</keyword>
<evidence type="ECO:0000313" key="3">
    <source>
        <dbReference type="Proteomes" id="UP000185746"/>
    </source>
</evidence>
<keyword evidence="1" id="KW-1133">Transmembrane helix</keyword>
<dbReference type="KEGG" id="surl:BI350_07320"/>
<dbReference type="Proteomes" id="UP000185746">
    <property type="component" value="Chromosome"/>
</dbReference>
<proteinExistence type="predicted"/>
<feature type="transmembrane region" description="Helical" evidence="1">
    <location>
        <begin position="15"/>
        <end position="35"/>
    </location>
</feature>
<evidence type="ECO:0000313" key="2">
    <source>
        <dbReference type="EMBL" id="AOV07366.1"/>
    </source>
</evidence>
<reference evidence="2 3" key="1">
    <citation type="submission" date="2016-09" db="EMBL/GenBank/DDBJ databases">
        <title>Complete genome sequence of the Lysinibacillus sphaericus LMG 22257, a specie of Bacillus with ureolytic activity that can effectively biodeposit calcium carbonate.</title>
        <authorList>
            <person name="Yan W."/>
        </authorList>
    </citation>
    <scope>NUCLEOTIDE SEQUENCE [LARGE SCALE GENOMIC DNA]</scope>
    <source>
        <strain evidence="2 3">LMG 22257</strain>
    </source>
</reference>
<keyword evidence="1" id="KW-0812">Transmembrane</keyword>
<sequence>MRLKYGKPFIERHTIAIYFVITFLITIILGAAYQFTNNAFVISTCARCNYDNSMFCISIRKECLLTMLQSTSFHRRIQL</sequence>
<accession>A0A1D8JF73</accession>
<protein>
    <submittedName>
        <fullName evidence="2">Uncharacterized protein</fullName>
    </submittedName>
</protein>
<evidence type="ECO:0000256" key="1">
    <source>
        <dbReference type="SAM" id="Phobius"/>
    </source>
</evidence>
<dbReference type="EMBL" id="CP017560">
    <property type="protein sequence ID" value="AOV07366.1"/>
    <property type="molecule type" value="Genomic_DNA"/>
</dbReference>
<keyword evidence="1" id="KW-0472">Membrane</keyword>
<name>A0A1D8JF73_9BACL</name>
<dbReference type="AlphaFoldDB" id="A0A1D8JF73"/>